<dbReference type="GO" id="GO:0006364">
    <property type="term" value="P:rRNA processing"/>
    <property type="evidence" value="ECO:0007669"/>
    <property type="project" value="UniProtKB-KW"/>
</dbReference>
<dbReference type="Pfam" id="PF23769">
    <property type="entry name" value="Beta-prop_WDR75_2nd"/>
    <property type="match status" value="2"/>
</dbReference>
<dbReference type="OrthoDB" id="4096at2759"/>
<evidence type="ECO:0000256" key="8">
    <source>
        <dbReference type="SAM" id="MobiDB-lite"/>
    </source>
</evidence>
<evidence type="ECO:0000256" key="1">
    <source>
        <dbReference type="ARBA" id="ARBA00004604"/>
    </source>
</evidence>
<reference evidence="10 11" key="1">
    <citation type="journal article" date="2019" name="Commun. Biol.">
        <title>The bagworm genome reveals a unique fibroin gene that provides high tensile strength.</title>
        <authorList>
            <person name="Kono N."/>
            <person name="Nakamura H."/>
            <person name="Ohtoshi R."/>
            <person name="Tomita M."/>
            <person name="Numata K."/>
            <person name="Arakawa K."/>
        </authorList>
    </citation>
    <scope>NUCLEOTIDE SEQUENCE [LARGE SCALE GENOMIC DNA]</scope>
</reference>
<keyword evidence="7" id="KW-0539">Nucleus</keyword>
<dbReference type="InterPro" id="IPR015943">
    <property type="entry name" value="WD40/YVTN_repeat-like_dom_sf"/>
</dbReference>
<evidence type="ECO:0000256" key="4">
    <source>
        <dbReference type="ARBA" id="ARBA00022574"/>
    </source>
</evidence>
<evidence type="ECO:0000256" key="2">
    <source>
        <dbReference type="ARBA" id="ARBA00022517"/>
    </source>
</evidence>
<dbReference type="AlphaFoldDB" id="A0A4C1XT92"/>
<feature type="region of interest" description="Disordered" evidence="8">
    <location>
        <begin position="666"/>
        <end position="711"/>
    </location>
</feature>
<dbReference type="InterPro" id="IPR057644">
    <property type="entry name" value="Beta-prop_WDR75_2nd"/>
</dbReference>
<evidence type="ECO:0000256" key="6">
    <source>
        <dbReference type="ARBA" id="ARBA00023163"/>
    </source>
</evidence>
<keyword evidence="11" id="KW-1185">Reference proteome</keyword>
<name>A0A4C1XT92_EUMVA</name>
<dbReference type="GO" id="GO:0003723">
    <property type="term" value="F:RNA binding"/>
    <property type="evidence" value="ECO:0007669"/>
    <property type="project" value="InterPro"/>
</dbReference>
<dbReference type="Pfam" id="PF23869">
    <property type="entry name" value="Beta-prop_WDR75_1st"/>
    <property type="match status" value="1"/>
</dbReference>
<dbReference type="InterPro" id="IPR001680">
    <property type="entry name" value="WD40_rpt"/>
</dbReference>
<dbReference type="Gene3D" id="2.130.10.10">
    <property type="entry name" value="YVTN repeat-like/Quinoprotein amine dehydrogenase"/>
    <property type="match status" value="2"/>
</dbReference>
<dbReference type="InterPro" id="IPR053826">
    <property type="entry name" value="WDR75"/>
</dbReference>
<keyword evidence="6" id="KW-0804">Transcription</keyword>
<organism evidence="10 11">
    <name type="scientific">Eumeta variegata</name>
    <name type="common">Bagworm moth</name>
    <name type="synonym">Eumeta japonica</name>
    <dbReference type="NCBI Taxonomy" id="151549"/>
    <lineage>
        <taxon>Eukaryota</taxon>
        <taxon>Metazoa</taxon>
        <taxon>Ecdysozoa</taxon>
        <taxon>Arthropoda</taxon>
        <taxon>Hexapoda</taxon>
        <taxon>Insecta</taxon>
        <taxon>Pterygota</taxon>
        <taxon>Neoptera</taxon>
        <taxon>Endopterygota</taxon>
        <taxon>Lepidoptera</taxon>
        <taxon>Glossata</taxon>
        <taxon>Ditrysia</taxon>
        <taxon>Tineoidea</taxon>
        <taxon>Psychidae</taxon>
        <taxon>Oiketicinae</taxon>
        <taxon>Eumeta</taxon>
    </lineage>
</organism>
<dbReference type="STRING" id="151549.A0A4C1XT92"/>
<dbReference type="GO" id="GO:0045943">
    <property type="term" value="P:positive regulation of transcription by RNA polymerase I"/>
    <property type="evidence" value="ECO:0007669"/>
    <property type="project" value="InterPro"/>
</dbReference>
<keyword evidence="4" id="KW-0853">WD repeat</keyword>
<dbReference type="SMART" id="SM00320">
    <property type="entry name" value="WD40"/>
    <property type="match status" value="4"/>
</dbReference>
<dbReference type="SUPFAM" id="SSF50978">
    <property type="entry name" value="WD40 repeat-like"/>
    <property type="match status" value="1"/>
</dbReference>
<feature type="domain" description="WD repeat-containing protein 75 second beta-propeller" evidence="9">
    <location>
        <begin position="209"/>
        <end position="351"/>
    </location>
</feature>
<evidence type="ECO:0000256" key="3">
    <source>
        <dbReference type="ARBA" id="ARBA00022552"/>
    </source>
</evidence>
<dbReference type="EMBL" id="BGZK01000928">
    <property type="protein sequence ID" value="GBP65407.1"/>
    <property type="molecule type" value="Genomic_DNA"/>
</dbReference>
<dbReference type="GO" id="GO:2000234">
    <property type="term" value="P:positive regulation of rRNA processing"/>
    <property type="evidence" value="ECO:0007669"/>
    <property type="project" value="TreeGrafter"/>
</dbReference>
<protein>
    <submittedName>
        <fullName evidence="10">WD repeat-containing protein 75</fullName>
    </submittedName>
</protein>
<dbReference type="PANTHER" id="PTHR44215:SF1">
    <property type="entry name" value="WD REPEAT-CONTAINING PROTEIN 75"/>
    <property type="match status" value="1"/>
</dbReference>
<comment type="caution">
    <text evidence="10">The sequence shown here is derived from an EMBL/GenBank/DDBJ whole genome shotgun (WGS) entry which is preliminary data.</text>
</comment>
<dbReference type="PANTHER" id="PTHR44215">
    <property type="entry name" value="WD REPEAT-CONTAINING PROTEIN 75"/>
    <property type="match status" value="1"/>
</dbReference>
<feature type="compositionally biased region" description="Acidic residues" evidence="8">
    <location>
        <begin position="672"/>
        <end position="693"/>
    </location>
</feature>
<evidence type="ECO:0000259" key="9">
    <source>
        <dbReference type="Pfam" id="PF23769"/>
    </source>
</evidence>
<dbReference type="InterPro" id="IPR036322">
    <property type="entry name" value="WD40_repeat_dom_sf"/>
</dbReference>
<keyword evidence="3" id="KW-0698">rRNA processing</keyword>
<sequence length="743" mass="82816">MLHEYDLNIQYHNIISVAVGWCQEERFAAICNGTKALYIQNLAHPHLKSLITNYNAIRILNVTAHAKESCIAITDALGRAFVLRGNFYKEKEVAREVMHWHCLPLLASAFSLQGSYLVTGGLESVLVKWTVGNLANHASEKKFIPRLPGTIRYITTDNVHLAATLNNNSVIIATTANMRIISTILECGGLSPMARALGPSLVYHRPLGALLLGGRPGHLQLYSTTTDKVLYNVDITQLNSIPLTRENLLPIDTEVNCIAVSADGSWLVTSEYRNDGISYPQERLKFWSYLAKEGNPFVLNTCVNFSHSGCKVVSISLNNIGDFCVSAGEDQKLRIWKRELNIKQKIFWNCITACYYSTGIRQALAHGILNNFKNTDMHDVEKKSMPYLTEVKKNDVVEKLINIKEDNSLIEMINVNAGIEKNDGNDVSGVAISQDGSLIAAWFGYKLTLWDTYLGNLRTTLSHPALRPRGMDVKFGNDDAAHYLACTTEDCLAVWSILSLTIRWIVRLQPSCLAADPFSNKMAVVTRDNDVFVFTPHSSTPLIKKEALVPPSTGILKQCCFAASRGDSVRLYMTKNDSDIYCLEPLDVDDARLEVISQKNVPMSNFSMLLAERQASGIRAPQTSDDNYLSADTLGKAALAQFMSAAPHMMPSVSLLCTTFLEHISGGQETKPDDEDQNTEDMEVDVESDDEEEQIIKEDDTYSSSHPILWQPSYEQTDEKRIKKILNDSVLHDTMLKSLFEAE</sequence>
<accession>A0A4C1XT92</accession>
<feature type="domain" description="WD repeat-containing protein 75 second beta-propeller" evidence="9">
    <location>
        <begin position="429"/>
        <end position="549"/>
    </location>
</feature>
<comment type="subcellular location">
    <subcellularLocation>
        <location evidence="1">Nucleus</location>
        <location evidence="1">Nucleolus</location>
    </subcellularLocation>
</comment>
<evidence type="ECO:0000313" key="11">
    <source>
        <dbReference type="Proteomes" id="UP000299102"/>
    </source>
</evidence>
<dbReference type="GO" id="GO:0032040">
    <property type="term" value="C:small-subunit processome"/>
    <property type="evidence" value="ECO:0007669"/>
    <property type="project" value="InterPro"/>
</dbReference>
<gene>
    <name evidence="10" type="primary">wdr75</name>
    <name evidence="10" type="ORF">EVAR_103289_1</name>
</gene>
<keyword evidence="2" id="KW-0690">Ribosome biogenesis</keyword>
<dbReference type="SUPFAM" id="SSF69322">
    <property type="entry name" value="Tricorn protease domain 2"/>
    <property type="match status" value="1"/>
</dbReference>
<evidence type="ECO:0000313" key="10">
    <source>
        <dbReference type="EMBL" id="GBP65407.1"/>
    </source>
</evidence>
<keyword evidence="5" id="KW-0677">Repeat</keyword>
<evidence type="ECO:0000256" key="5">
    <source>
        <dbReference type="ARBA" id="ARBA00022737"/>
    </source>
</evidence>
<proteinExistence type="predicted"/>
<evidence type="ECO:0000256" key="7">
    <source>
        <dbReference type="ARBA" id="ARBA00023242"/>
    </source>
</evidence>
<dbReference type="Proteomes" id="UP000299102">
    <property type="component" value="Unassembled WGS sequence"/>
</dbReference>